<evidence type="ECO:0000313" key="1">
    <source>
        <dbReference type="EMBL" id="KOF69808.1"/>
    </source>
</evidence>
<name>A0A0L8FYQ2_OCTBM</name>
<accession>A0A0L8FYQ2</accession>
<dbReference type="EMBL" id="KQ425190">
    <property type="protein sequence ID" value="KOF69808.1"/>
    <property type="molecule type" value="Genomic_DNA"/>
</dbReference>
<gene>
    <name evidence="1" type="ORF">OCBIM_22004027mg</name>
</gene>
<organism evidence="1">
    <name type="scientific">Octopus bimaculoides</name>
    <name type="common">California two-spotted octopus</name>
    <dbReference type="NCBI Taxonomy" id="37653"/>
    <lineage>
        <taxon>Eukaryota</taxon>
        <taxon>Metazoa</taxon>
        <taxon>Spiralia</taxon>
        <taxon>Lophotrochozoa</taxon>
        <taxon>Mollusca</taxon>
        <taxon>Cephalopoda</taxon>
        <taxon>Coleoidea</taxon>
        <taxon>Octopodiformes</taxon>
        <taxon>Octopoda</taxon>
        <taxon>Incirrata</taxon>
        <taxon>Octopodidae</taxon>
        <taxon>Octopus</taxon>
    </lineage>
</organism>
<reference evidence="1" key="1">
    <citation type="submission" date="2015-07" db="EMBL/GenBank/DDBJ databases">
        <title>MeaNS - Measles Nucleotide Surveillance Program.</title>
        <authorList>
            <person name="Tran T."/>
            <person name="Druce J."/>
        </authorList>
    </citation>
    <scope>NUCLEOTIDE SEQUENCE</scope>
    <source>
        <strain evidence="1">UCB-OBI-ISO-001</strain>
        <tissue evidence="1">Gonad</tissue>
    </source>
</reference>
<protein>
    <submittedName>
        <fullName evidence="1">Uncharacterized protein</fullName>
    </submittedName>
</protein>
<proteinExistence type="predicted"/>
<dbReference type="AlphaFoldDB" id="A0A0L8FYQ2"/>
<sequence>MCKTTAFNKNCERHLETDSQEYSSFPFRESGPSLPRTNTARSLCFDSQHLVSRCLSHCKYHLTIDSLSLFLLKRTCQNAVTFCNTSTKLKLF</sequence>